<dbReference type="PANTHER" id="PTHR24321">
    <property type="entry name" value="DEHYDROGENASES, SHORT CHAIN"/>
    <property type="match status" value="1"/>
</dbReference>
<dbReference type="CDD" id="cd05233">
    <property type="entry name" value="SDR_c"/>
    <property type="match status" value="1"/>
</dbReference>
<evidence type="ECO:0000256" key="2">
    <source>
        <dbReference type="ARBA" id="ARBA00023002"/>
    </source>
</evidence>
<dbReference type="AlphaFoldDB" id="A0A1M5NVV0"/>
<dbReference type="PANTHER" id="PTHR24321:SF8">
    <property type="entry name" value="ESTRADIOL 17-BETA-DEHYDROGENASE 8-RELATED"/>
    <property type="match status" value="1"/>
</dbReference>
<feature type="domain" description="Ketoreductase" evidence="4">
    <location>
        <begin position="12"/>
        <end position="193"/>
    </location>
</feature>
<dbReference type="InterPro" id="IPR002347">
    <property type="entry name" value="SDR_fam"/>
</dbReference>
<keyword evidence="3" id="KW-0520">NAD</keyword>
<evidence type="ECO:0000256" key="3">
    <source>
        <dbReference type="ARBA" id="ARBA00023027"/>
    </source>
</evidence>
<dbReference type="GO" id="GO:0016491">
    <property type="term" value="F:oxidoreductase activity"/>
    <property type="evidence" value="ECO:0007669"/>
    <property type="project" value="UniProtKB-KW"/>
</dbReference>
<dbReference type="NCBIfam" id="NF005559">
    <property type="entry name" value="PRK07231.1"/>
    <property type="match status" value="1"/>
</dbReference>
<keyword evidence="6" id="KW-1185">Reference proteome</keyword>
<evidence type="ECO:0000256" key="1">
    <source>
        <dbReference type="ARBA" id="ARBA00006484"/>
    </source>
</evidence>
<dbReference type="STRING" id="1122133.SAMN02745157_0025"/>
<proteinExistence type="inferred from homology"/>
<evidence type="ECO:0000313" key="6">
    <source>
        <dbReference type="Proteomes" id="UP000184485"/>
    </source>
</evidence>
<dbReference type="InterPro" id="IPR057326">
    <property type="entry name" value="KR_dom"/>
</dbReference>
<dbReference type="Pfam" id="PF13561">
    <property type="entry name" value="adh_short_C2"/>
    <property type="match status" value="1"/>
</dbReference>
<dbReference type="FunFam" id="3.40.50.720:FF:000084">
    <property type="entry name" value="Short-chain dehydrogenase reductase"/>
    <property type="match status" value="1"/>
</dbReference>
<dbReference type="RefSeq" id="WP_073058537.1">
    <property type="nucleotide sequence ID" value="NZ_FQUP01000010.1"/>
</dbReference>
<protein>
    <submittedName>
        <fullName evidence="5">NAD(P)-dependent dehydrogenase, short-chain alcohol dehydrogenase family</fullName>
    </submittedName>
</protein>
<reference evidence="5 6" key="1">
    <citation type="submission" date="2016-11" db="EMBL/GenBank/DDBJ databases">
        <authorList>
            <person name="Jaros S."/>
            <person name="Januszkiewicz K."/>
            <person name="Wedrychowicz H."/>
        </authorList>
    </citation>
    <scope>NUCLEOTIDE SEQUENCE [LARGE SCALE GENOMIC DNA]</scope>
    <source>
        <strain evidence="5 6">DSM 19436</strain>
    </source>
</reference>
<dbReference type="SMART" id="SM00822">
    <property type="entry name" value="PKS_KR"/>
    <property type="match status" value="1"/>
</dbReference>
<accession>A0A1M5NVV0</accession>
<dbReference type="Gene3D" id="3.40.50.720">
    <property type="entry name" value="NAD(P)-binding Rossmann-like Domain"/>
    <property type="match status" value="1"/>
</dbReference>
<dbReference type="Proteomes" id="UP000184485">
    <property type="component" value="Unassembled WGS sequence"/>
</dbReference>
<dbReference type="PRINTS" id="PR00080">
    <property type="entry name" value="SDRFAMILY"/>
</dbReference>
<dbReference type="InterPro" id="IPR036291">
    <property type="entry name" value="NAD(P)-bd_dom_sf"/>
</dbReference>
<name>A0A1M5NVV0_9HYPH</name>
<organism evidence="5 6">
    <name type="scientific">Kaistia soli DSM 19436</name>
    <dbReference type="NCBI Taxonomy" id="1122133"/>
    <lineage>
        <taxon>Bacteria</taxon>
        <taxon>Pseudomonadati</taxon>
        <taxon>Pseudomonadota</taxon>
        <taxon>Alphaproteobacteria</taxon>
        <taxon>Hyphomicrobiales</taxon>
        <taxon>Kaistiaceae</taxon>
        <taxon>Kaistia</taxon>
    </lineage>
</organism>
<evidence type="ECO:0000313" key="5">
    <source>
        <dbReference type="EMBL" id="SHG93706.1"/>
    </source>
</evidence>
<dbReference type="OrthoDB" id="9812986at2"/>
<evidence type="ECO:0000259" key="4">
    <source>
        <dbReference type="SMART" id="SM00822"/>
    </source>
</evidence>
<dbReference type="SUPFAM" id="SSF51735">
    <property type="entry name" value="NAD(P)-binding Rossmann-fold domains"/>
    <property type="match status" value="1"/>
</dbReference>
<dbReference type="EMBL" id="FQUP01000010">
    <property type="protein sequence ID" value="SHG93706.1"/>
    <property type="molecule type" value="Genomic_DNA"/>
</dbReference>
<gene>
    <name evidence="5" type="ORF">SAMN02745157_0025</name>
</gene>
<sequence length="258" mass="26883">MTIQTNGRFTDKVVLVTGAGSGIGKAAALQFAREGAAVSLAGRREAPLQEVRSAIEREGGTAIVLPADISDEHAVERLVAETERRLGPLDAAFNNAGIMGAYKPIIELTAADFDTVIGTNLRGVWLLARAEIKAMIASGRRGSIINTSSFVAEAATAGMSAYAPSKAGLNAMVRALAFEVGSFGIRVNNVAPGVIRTPMSDGLSAELYQALAAHSALKRLGEPEDVSAVTVWLCTDEARFVTGQTILSDGGFAIPGLR</sequence>
<comment type="similarity">
    <text evidence="1">Belongs to the short-chain dehydrogenases/reductases (SDR) family.</text>
</comment>
<dbReference type="PRINTS" id="PR00081">
    <property type="entry name" value="GDHRDH"/>
</dbReference>
<keyword evidence="2" id="KW-0560">Oxidoreductase</keyword>